<keyword evidence="2" id="KW-0560">Oxidoreductase</keyword>
<evidence type="ECO:0000256" key="3">
    <source>
        <dbReference type="RuleBase" id="RU000363"/>
    </source>
</evidence>
<reference evidence="6" key="1">
    <citation type="submission" date="2017-04" db="EMBL/GenBank/DDBJ databases">
        <authorList>
            <person name="Varghese N."/>
            <person name="Submissions S."/>
        </authorList>
    </citation>
    <scope>NUCLEOTIDE SEQUENCE [LARGE SCALE GENOMIC DNA]</scope>
    <source>
        <strain evidence="6">B5P</strain>
    </source>
</reference>
<dbReference type="InterPro" id="IPR036291">
    <property type="entry name" value="NAD(P)-bd_dom_sf"/>
</dbReference>
<dbReference type="InterPro" id="IPR051687">
    <property type="entry name" value="Peroxisomal_Beta-Oxidation"/>
</dbReference>
<dbReference type="SMART" id="SM00822">
    <property type="entry name" value="PKS_KR"/>
    <property type="match status" value="1"/>
</dbReference>
<dbReference type="PRINTS" id="PR00081">
    <property type="entry name" value="GDHRDH"/>
</dbReference>
<evidence type="ECO:0000313" key="6">
    <source>
        <dbReference type="Proteomes" id="UP000193083"/>
    </source>
</evidence>
<evidence type="ECO:0000259" key="4">
    <source>
        <dbReference type="SMART" id="SM00822"/>
    </source>
</evidence>
<evidence type="ECO:0000313" key="5">
    <source>
        <dbReference type="EMBL" id="SMH54442.1"/>
    </source>
</evidence>
<dbReference type="PROSITE" id="PS00061">
    <property type="entry name" value="ADH_SHORT"/>
    <property type="match status" value="1"/>
</dbReference>
<evidence type="ECO:0000256" key="2">
    <source>
        <dbReference type="ARBA" id="ARBA00023002"/>
    </source>
</evidence>
<gene>
    <name evidence="5" type="ORF">SAMN02982922_5077</name>
</gene>
<dbReference type="InterPro" id="IPR002347">
    <property type="entry name" value="SDR_fam"/>
</dbReference>
<dbReference type="EMBL" id="FXBL01000004">
    <property type="protein sequence ID" value="SMH54442.1"/>
    <property type="molecule type" value="Genomic_DNA"/>
</dbReference>
<dbReference type="RefSeq" id="WP_244561839.1">
    <property type="nucleotide sequence ID" value="NZ_FXBL01000004.1"/>
</dbReference>
<accession>A0A1X7PQT5</accession>
<dbReference type="PANTHER" id="PTHR45024:SF2">
    <property type="entry name" value="SCP2 DOMAIN-CONTAINING PROTEIN"/>
    <property type="match status" value="1"/>
</dbReference>
<dbReference type="PANTHER" id="PTHR45024">
    <property type="entry name" value="DEHYDROGENASES, SHORT CHAIN"/>
    <property type="match status" value="1"/>
</dbReference>
<dbReference type="SUPFAM" id="SSF51735">
    <property type="entry name" value="NAD(P)-binding Rossmann-fold domains"/>
    <property type="match status" value="1"/>
</dbReference>
<dbReference type="Pfam" id="PF00106">
    <property type="entry name" value="adh_short"/>
    <property type="match status" value="1"/>
</dbReference>
<dbReference type="Proteomes" id="UP000193083">
    <property type="component" value="Unassembled WGS sequence"/>
</dbReference>
<proteinExistence type="inferred from homology"/>
<name>A0A1X7PQT5_9HYPH</name>
<dbReference type="GO" id="GO:0016491">
    <property type="term" value="F:oxidoreductase activity"/>
    <property type="evidence" value="ECO:0007669"/>
    <property type="project" value="UniProtKB-KW"/>
</dbReference>
<keyword evidence="6" id="KW-1185">Reference proteome</keyword>
<dbReference type="FunFam" id="3.40.50.720:FF:000084">
    <property type="entry name" value="Short-chain dehydrogenase reductase"/>
    <property type="match status" value="1"/>
</dbReference>
<dbReference type="Gene3D" id="3.40.50.720">
    <property type="entry name" value="NAD(P)-binding Rossmann-like Domain"/>
    <property type="match status" value="1"/>
</dbReference>
<evidence type="ECO:0000256" key="1">
    <source>
        <dbReference type="ARBA" id="ARBA00006484"/>
    </source>
</evidence>
<dbReference type="AlphaFoldDB" id="A0A1X7PQT5"/>
<dbReference type="InterPro" id="IPR020904">
    <property type="entry name" value="Sc_DH/Rdtase_CS"/>
</dbReference>
<dbReference type="InterPro" id="IPR057326">
    <property type="entry name" value="KR_dom"/>
</dbReference>
<sequence>MTNMNWEAAPNLNGRVAIVTGAGGGLGRSHALMLARLGARIVVNDMTEEAAGKVAREIADAGGQAIPFAASVTDETGIAEMVSRTSAAFGRVDILVNNAGILRDKSFAKMTMAEFREVVDVHLMGSAICTKAVWDIMREQRHGRIVMTTSSSGLFGNFGQANYSAAKMALVGLMQTLALEGEKYGIRVNCLAPTAATAMTGGLLPKEAFERLSVELVSPGLLALVADDAPTRAILCAGAGHFARSNVTLTRGAYIGAGPDAPRRVVANWAAISDRTGEVVPDYGFMQMERELASRPGDAEEKTAGAQT</sequence>
<dbReference type="PRINTS" id="PR00080">
    <property type="entry name" value="SDRFAMILY"/>
</dbReference>
<protein>
    <submittedName>
        <fullName evidence="5">NAD(P)-dependent dehydrogenase, short-chain alcohol dehydrogenase family</fullName>
    </submittedName>
</protein>
<comment type="similarity">
    <text evidence="1 3">Belongs to the short-chain dehydrogenases/reductases (SDR) family.</text>
</comment>
<organism evidence="5 6">
    <name type="scientific">Mesorhizobium australicum</name>
    <dbReference type="NCBI Taxonomy" id="536018"/>
    <lineage>
        <taxon>Bacteria</taxon>
        <taxon>Pseudomonadati</taxon>
        <taxon>Pseudomonadota</taxon>
        <taxon>Alphaproteobacteria</taxon>
        <taxon>Hyphomicrobiales</taxon>
        <taxon>Phyllobacteriaceae</taxon>
        <taxon>Mesorhizobium</taxon>
    </lineage>
</organism>
<feature type="domain" description="Ketoreductase" evidence="4">
    <location>
        <begin position="15"/>
        <end position="194"/>
    </location>
</feature>